<keyword evidence="7" id="KW-1185">Reference proteome</keyword>
<organism evidence="6 7">
    <name type="scientific">Patella caerulea</name>
    <name type="common">Rayed Mediterranean limpet</name>
    <dbReference type="NCBI Taxonomy" id="87958"/>
    <lineage>
        <taxon>Eukaryota</taxon>
        <taxon>Metazoa</taxon>
        <taxon>Spiralia</taxon>
        <taxon>Lophotrochozoa</taxon>
        <taxon>Mollusca</taxon>
        <taxon>Gastropoda</taxon>
        <taxon>Patellogastropoda</taxon>
        <taxon>Patelloidea</taxon>
        <taxon>Patellidae</taxon>
        <taxon>Patella</taxon>
    </lineage>
</organism>
<dbReference type="Gene3D" id="3.40.630.20">
    <property type="entry name" value="Peptidase C15, pyroglutamyl peptidase I-like"/>
    <property type="match status" value="1"/>
</dbReference>
<evidence type="ECO:0008006" key="8">
    <source>
        <dbReference type="Google" id="ProtNLM"/>
    </source>
</evidence>
<dbReference type="FunFam" id="3.40.630.20:FF:000008">
    <property type="entry name" value="Pyroglutamyl-peptidase 1"/>
    <property type="match status" value="1"/>
</dbReference>
<dbReference type="SUPFAM" id="SSF53182">
    <property type="entry name" value="Pyrrolidone carboxyl peptidase (pyroglutamate aminopeptidase)"/>
    <property type="match status" value="1"/>
</dbReference>
<dbReference type="GO" id="GO:0006508">
    <property type="term" value="P:proteolysis"/>
    <property type="evidence" value="ECO:0007669"/>
    <property type="project" value="UniProtKB-KW"/>
</dbReference>
<evidence type="ECO:0000256" key="4">
    <source>
        <dbReference type="ARBA" id="ARBA00022801"/>
    </source>
</evidence>
<evidence type="ECO:0000313" key="7">
    <source>
        <dbReference type="Proteomes" id="UP001347796"/>
    </source>
</evidence>
<proteinExistence type="inferred from homology"/>
<keyword evidence="2" id="KW-0963">Cytoplasm</keyword>
<dbReference type="GO" id="GO:0005829">
    <property type="term" value="C:cytosol"/>
    <property type="evidence" value="ECO:0007669"/>
    <property type="project" value="InterPro"/>
</dbReference>
<keyword evidence="3" id="KW-0645">Protease</keyword>
<evidence type="ECO:0000256" key="1">
    <source>
        <dbReference type="ARBA" id="ARBA00006641"/>
    </source>
</evidence>
<evidence type="ECO:0000256" key="5">
    <source>
        <dbReference type="ARBA" id="ARBA00022807"/>
    </source>
</evidence>
<comment type="similarity">
    <text evidence="1">Belongs to the peptidase C15 family.</text>
</comment>
<dbReference type="PANTHER" id="PTHR23402">
    <property type="entry name" value="PROTEASE FAMILY C15 PYROGLUTAMYL-PEPTIDASE I-RELATED"/>
    <property type="match status" value="1"/>
</dbReference>
<accession>A0AAN8PPA3</accession>
<dbReference type="CDD" id="cd00501">
    <property type="entry name" value="Peptidase_C15"/>
    <property type="match status" value="1"/>
</dbReference>
<dbReference type="PRINTS" id="PR00706">
    <property type="entry name" value="PYROGLUPTASE"/>
</dbReference>
<evidence type="ECO:0000313" key="6">
    <source>
        <dbReference type="EMBL" id="KAK6178903.1"/>
    </source>
</evidence>
<dbReference type="AlphaFoldDB" id="A0AAN8PPA3"/>
<evidence type="ECO:0000256" key="2">
    <source>
        <dbReference type="ARBA" id="ARBA00022490"/>
    </source>
</evidence>
<keyword evidence="4" id="KW-0378">Hydrolase</keyword>
<dbReference type="Pfam" id="PF01470">
    <property type="entry name" value="Peptidase_C15"/>
    <property type="match status" value="1"/>
</dbReference>
<dbReference type="InterPro" id="IPR016125">
    <property type="entry name" value="Peptidase_C15-like"/>
</dbReference>
<gene>
    <name evidence="6" type="ORF">SNE40_011385</name>
</gene>
<dbReference type="GO" id="GO:0016920">
    <property type="term" value="F:pyroglutamyl-peptidase activity"/>
    <property type="evidence" value="ECO:0007669"/>
    <property type="project" value="InterPro"/>
</dbReference>
<protein>
    <recommendedName>
        <fullName evidence="8">Pyroglutamyl-peptidase I</fullName>
    </recommendedName>
</protein>
<sequence length="195" mass="21561">MSQKTVIVTGFGPFEGHSVNASWVSVQELARLGLTDDIDLIISEIPVEYCTVKTIIPSLWKQHNPHLVVHVGVSTYVQELTLEQQAHNDGYDKHDISGSCPPTQCCVEGADTCIKSEIDMQHVCNEVNNMPIEIKTVVSYADTGRYLCDYAYYQSLHIDKRKAAFIHVPPLGCPYTAGEIAEGLRAVILSISNQL</sequence>
<dbReference type="InterPro" id="IPR000816">
    <property type="entry name" value="Peptidase_C15"/>
</dbReference>
<keyword evidence="5" id="KW-0788">Thiol protease</keyword>
<evidence type="ECO:0000256" key="3">
    <source>
        <dbReference type="ARBA" id="ARBA00022670"/>
    </source>
</evidence>
<dbReference type="Proteomes" id="UP001347796">
    <property type="component" value="Unassembled WGS sequence"/>
</dbReference>
<dbReference type="InterPro" id="IPR036440">
    <property type="entry name" value="Peptidase_C15-like_sf"/>
</dbReference>
<comment type="caution">
    <text evidence="6">The sequence shown here is derived from an EMBL/GenBank/DDBJ whole genome shotgun (WGS) entry which is preliminary data.</text>
</comment>
<name>A0AAN8PPA3_PATCE</name>
<dbReference type="PANTHER" id="PTHR23402:SF1">
    <property type="entry name" value="PYROGLUTAMYL-PEPTIDASE I"/>
    <property type="match status" value="1"/>
</dbReference>
<dbReference type="EMBL" id="JAZGQO010000008">
    <property type="protein sequence ID" value="KAK6178903.1"/>
    <property type="molecule type" value="Genomic_DNA"/>
</dbReference>
<reference evidence="6 7" key="1">
    <citation type="submission" date="2024-01" db="EMBL/GenBank/DDBJ databases">
        <title>The genome of the rayed Mediterranean limpet Patella caerulea (Linnaeus, 1758).</title>
        <authorList>
            <person name="Anh-Thu Weber A."/>
            <person name="Halstead-Nussloch G."/>
        </authorList>
    </citation>
    <scope>NUCLEOTIDE SEQUENCE [LARGE SCALE GENOMIC DNA]</scope>
    <source>
        <strain evidence="6">AATW-2023a</strain>
        <tissue evidence="6">Whole specimen</tissue>
    </source>
</reference>
<dbReference type="PIRSF" id="PIRSF015592">
    <property type="entry name" value="Prld-crbxl_pptds"/>
    <property type="match status" value="1"/>
</dbReference>